<comment type="caution">
    <text evidence="2">The sequence shown here is derived from an EMBL/GenBank/DDBJ whole genome shotgun (WGS) entry which is preliminary data.</text>
</comment>
<dbReference type="InterPro" id="IPR018712">
    <property type="entry name" value="Tle1-like_cat"/>
</dbReference>
<gene>
    <name evidence="2" type="ORF">Rcae01_04931</name>
</gene>
<dbReference type="Pfam" id="PF09994">
    <property type="entry name" value="T6SS_Tle1-like_cat"/>
    <property type="match status" value="1"/>
</dbReference>
<proteinExistence type="predicted"/>
<protein>
    <recommendedName>
        <fullName evidence="1">T6SS Phospholipase effector Tle1-like catalytic domain-containing protein</fullName>
    </recommendedName>
</protein>
<dbReference type="EMBL" id="BAABRO010000013">
    <property type="protein sequence ID" value="GAA5509432.1"/>
    <property type="molecule type" value="Genomic_DNA"/>
</dbReference>
<sequence>MNSGAIDDGDRALVKNIVVCCDGTGNQFDSDQTNVLRLHYSLVIDAQRQVAFYQPGVGTFSPSMALTRPGRAFSKVMGLAFGAGYRKTIEDAYWYIAQHYQPGDRICLFGFSRGAYAARVVAALLHSVGILQPGNRQLVQYAMAEIELRRGRRLDFAHLGRFRKQFSQRFEEKPFLFLGLWDTVSSVSWAYDYLSYAFTASNPSVDVIRHAVSIDEHRAFFTQNLFKRRKHQDFKEVWFAGVHSDVGGGYPKDESGLAKTALEWMLVQARDVGGVLLDDSRVERVLAEGSSPDHAGPIHRSLTWKWWCAEFFPKQTYPSPIPLPHLFRRRKPTSRSARESDSGTCRIHQSAVRRYNDTLLQYKPSNWPDEFEIEPESRYALKS</sequence>
<dbReference type="Proteomes" id="UP001416858">
    <property type="component" value="Unassembled WGS sequence"/>
</dbReference>
<dbReference type="SUPFAM" id="SSF53474">
    <property type="entry name" value="alpha/beta-Hydrolases"/>
    <property type="match status" value="2"/>
</dbReference>
<feature type="domain" description="T6SS Phospholipase effector Tle1-like catalytic" evidence="1">
    <location>
        <begin position="15"/>
        <end position="267"/>
    </location>
</feature>
<keyword evidence="3" id="KW-1185">Reference proteome</keyword>
<evidence type="ECO:0000259" key="1">
    <source>
        <dbReference type="Pfam" id="PF09994"/>
    </source>
</evidence>
<evidence type="ECO:0000313" key="3">
    <source>
        <dbReference type="Proteomes" id="UP001416858"/>
    </source>
</evidence>
<accession>A0ABP9VWB6</accession>
<dbReference type="PANTHER" id="PTHR33840:SF1">
    <property type="entry name" value="TLE1 PHOSPHOLIPASE DOMAIN-CONTAINING PROTEIN"/>
    <property type="match status" value="1"/>
</dbReference>
<dbReference type="InterPro" id="IPR029058">
    <property type="entry name" value="AB_hydrolase_fold"/>
</dbReference>
<dbReference type="PANTHER" id="PTHR33840">
    <property type="match status" value="1"/>
</dbReference>
<name>A0ABP9VWB6_9BACT</name>
<evidence type="ECO:0000313" key="2">
    <source>
        <dbReference type="EMBL" id="GAA5509432.1"/>
    </source>
</evidence>
<organism evidence="2 3">
    <name type="scientific">Novipirellula caenicola</name>
    <dbReference type="NCBI Taxonomy" id="1536901"/>
    <lineage>
        <taxon>Bacteria</taxon>
        <taxon>Pseudomonadati</taxon>
        <taxon>Planctomycetota</taxon>
        <taxon>Planctomycetia</taxon>
        <taxon>Pirellulales</taxon>
        <taxon>Pirellulaceae</taxon>
        <taxon>Novipirellula</taxon>
    </lineage>
</organism>
<reference evidence="2 3" key="1">
    <citation type="submission" date="2024-02" db="EMBL/GenBank/DDBJ databases">
        <title>Rhodopirellula caenicola NBRC 110016.</title>
        <authorList>
            <person name="Ichikawa N."/>
            <person name="Katano-Makiyama Y."/>
            <person name="Hidaka K."/>
        </authorList>
    </citation>
    <scope>NUCLEOTIDE SEQUENCE [LARGE SCALE GENOMIC DNA]</scope>
    <source>
        <strain evidence="2 3">NBRC 110016</strain>
    </source>
</reference>